<organism evidence="2 3">
    <name type="scientific">Candidatus Yanofskybacteria bacterium RIFOXYD1_FULL_42_10</name>
    <dbReference type="NCBI Taxonomy" id="1802718"/>
    <lineage>
        <taxon>Bacteria</taxon>
        <taxon>Candidatus Yanofskyibacteriota</taxon>
    </lineage>
</organism>
<evidence type="ECO:0000313" key="3">
    <source>
        <dbReference type="Proteomes" id="UP000178043"/>
    </source>
</evidence>
<reference evidence="2 3" key="1">
    <citation type="journal article" date="2016" name="Nat. Commun.">
        <title>Thousands of microbial genomes shed light on interconnected biogeochemical processes in an aquifer system.</title>
        <authorList>
            <person name="Anantharaman K."/>
            <person name="Brown C.T."/>
            <person name="Hug L.A."/>
            <person name="Sharon I."/>
            <person name="Castelle C.J."/>
            <person name="Probst A.J."/>
            <person name="Thomas B.C."/>
            <person name="Singh A."/>
            <person name="Wilkins M.J."/>
            <person name="Karaoz U."/>
            <person name="Brodie E.L."/>
            <person name="Williams K.H."/>
            <person name="Hubbard S.S."/>
            <person name="Banfield J.F."/>
        </authorList>
    </citation>
    <scope>NUCLEOTIDE SEQUENCE [LARGE SCALE GENOMIC DNA]</scope>
</reference>
<dbReference type="CDD" id="cd08946">
    <property type="entry name" value="SDR_e"/>
    <property type="match status" value="1"/>
</dbReference>
<dbReference type="Pfam" id="PF01370">
    <property type="entry name" value="Epimerase"/>
    <property type="match status" value="1"/>
</dbReference>
<dbReference type="AlphaFoldDB" id="A0A1F8HTW4"/>
<dbReference type="InterPro" id="IPR036291">
    <property type="entry name" value="NAD(P)-bd_dom_sf"/>
</dbReference>
<proteinExistence type="predicted"/>
<dbReference type="Gene3D" id="3.40.50.720">
    <property type="entry name" value="NAD(P)-binding Rossmann-like Domain"/>
    <property type="match status" value="1"/>
</dbReference>
<dbReference type="PANTHER" id="PTHR43245">
    <property type="entry name" value="BIFUNCTIONAL POLYMYXIN RESISTANCE PROTEIN ARNA"/>
    <property type="match status" value="1"/>
</dbReference>
<gene>
    <name evidence="2" type="ORF">A2606_03650</name>
</gene>
<feature type="domain" description="NAD-dependent epimerase/dehydratase" evidence="1">
    <location>
        <begin position="4"/>
        <end position="200"/>
    </location>
</feature>
<name>A0A1F8HTW4_9BACT</name>
<dbReference type="InterPro" id="IPR001509">
    <property type="entry name" value="Epimerase_deHydtase"/>
</dbReference>
<protein>
    <recommendedName>
        <fullName evidence="1">NAD-dependent epimerase/dehydratase domain-containing protein</fullName>
    </recommendedName>
</protein>
<dbReference type="SUPFAM" id="SSF51735">
    <property type="entry name" value="NAD(P)-binding Rossmann-fold domains"/>
    <property type="match status" value="1"/>
</dbReference>
<evidence type="ECO:0000313" key="2">
    <source>
        <dbReference type="EMBL" id="OGN40942.1"/>
    </source>
</evidence>
<dbReference type="Proteomes" id="UP000178043">
    <property type="component" value="Unassembled WGS sequence"/>
</dbReference>
<evidence type="ECO:0000259" key="1">
    <source>
        <dbReference type="Pfam" id="PF01370"/>
    </source>
</evidence>
<accession>A0A1F8HTW4</accession>
<sequence>MKYLVLGSAGQIGSSLTKYLRKSKHKVLEFDLEDSPEQDLRISDNPLLDKYLKQADFCFFLAFDVGGSRYLKKYQESYQFVSNNTKIMNNTFDLLKKHKRKFIFASSQMSNMSFSNYGRLKAVGEAYTQALGGLVVKFWNVYGVEKDLNKAHVITDFILKAEKERQIDMLTNGLEERQFLHADDCSRCLKKLSLKYDKIPRDQELHATSFKWQSIIEVATITASHFEGTAIIPGKSVDDLQKAQRNEPDTNILEYWRPRISLENGIGKVIKEMSQLDNKLE</sequence>
<dbReference type="EMBL" id="MGLG01000037">
    <property type="protein sequence ID" value="OGN40942.1"/>
    <property type="molecule type" value="Genomic_DNA"/>
</dbReference>
<dbReference type="InterPro" id="IPR050177">
    <property type="entry name" value="Lipid_A_modif_metabolic_enz"/>
</dbReference>
<comment type="caution">
    <text evidence="2">The sequence shown here is derived from an EMBL/GenBank/DDBJ whole genome shotgun (WGS) entry which is preliminary data.</text>
</comment>